<evidence type="ECO:0000256" key="3">
    <source>
        <dbReference type="ARBA" id="ARBA00022475"/>
    </source>
</evidence>
<protein>
    <submittedName>
        <fullName evidence="9">Uncharacterized membrane protein YcaP (DUF421 family)</fullName>
    </submittedName>
</protein>
<keyword evidence="10" id="KW-1185">Reference proteome</keyword>
<feature type="transmembrane region" description="Helical" evidence="7">
    <location>
        <begin position="6"/>
        <end position="28"/>
    </location>
</feature>
<dbReference type="GO" id="GO:0005886">
    <property type="term" value="C:plasma membrane"/>
    <property type="evidence" value="ECO:0007669"/>
    <property type="project" value="UniProtKB-SubCell"/>
</dbReference>
<comment type="similarity">
    <text evidence="2">Belongs to the UPF0702 family.</text>
</comment>
<evidence type="ECO:0000256" key="7">
    <source>
        <dbReference type="SAM" id="Phobius"/>
    </source>
</evidence>
<evidence type="ECO:0000256" key="2">
    <source>
        <dbReference type="ARBA" id="ARBA00006448"/>
    </source>
</evidence>
<keyword evidence="3" id="KW-1003">Cell membrane</keyword>
<feature type="domain" description="YetF C-terminal" evidence="8">
    <location>
        <begin position="85"/>
        <end position="216"/>
    </location>
</feature>
<evidence type="ECO:0000256" key="4">
    <source>
        <dbReference type="ARBA" id="ARBA00022692"/>
    </source>
</evidence>
<comment type="caution">
    <text evidence="9">The sequence shown here is derived from an EMBL/GenBank/DDBJ whole genome shotgun (WGS) entry which is preliminary data.</text>
</comment>
<accession>A0A562QD34</accession>
<dbReference type="InterPro" id="IPR007353">
    <property type="entry name" value="DUF421"/>
</dbReference>
<name>A0A562QD34_9BACI</name>
<comment type="subcellular location">
    <subcellularLocation>
        <location evidence="1">Cell membrane</location>
        <topology evidence="1">Multi-pass membrane protein</topology>
    </subcellularLocation>
</comment>
<keyword evidence="4 7" id="KW-0812">Transmembrane</keyword>
<keyword evidence="6 7" id="KW-0472">Membrane</keyword>
<dbReference type="PANTHER" id="PTHR34582:SF6">
    <property type="entry name" value="UPF0702 TRANSMEMBRANE PROTEIN YCAP"/>
    <property type="match status" value="1"/>
</dbReference>
<evidence type="ECO:0000313" key="9">
    <source>
        <dbReference type="EMBL" id="TWI54644.1"/>
    </source>
</evidence>
<organism evidence="9 10">
    <name type="scientific">Halalkalibacter nanhaiisediminis</name>
    <dbReference type="NCBI Taxonomy" id="688079"/>
    <lineage>
        <taxon>Bacteria</taxon>
        <taxon>Bacillati</taxon>
        <taxon>Bacillota</taxon>
        <taxon>Bacilli</taxon>
        <taxon>Bacillales</taxon>
        <taxon>Bacillaceae</taxon>
        <taxon>Halalkalibacter</taxon>
    </lineage>
</organism>
<dbReference type="RefSeq" id="WP_144451114.1">
    <property type="nucleotide sequence ID" value="NZ_VLKZ01000008.1"/>
</dbReference>
<dbReference type="InterPro" id="IPR023090">
    <property type="entry name" value="UPF0702_alpha/beta_dom_sf"/>
</dbReference>
<evidence type="ECO:0000256" key="1">
    <source>
        <dbReference type="ARBA" id="ARBA00004651"/>
    </source>
</evidence>
<evidence type="ECO:0000256" key="6">
    <source>
        <dbReference type="ARBA" id="ARBA00023136"/>
    </source>
</evidence>
<keyword evidence="5 7" id="KW-1133">Transmembrane helix</keyword>
<dbReference type="EMBL" id="VLKZ01000008">
    <property type="protein sequence ID" value="TWI54644.1"/>
    <property type="molecule type" value="Genomic_DNA"/>
</dbReference>
<dbReference type="Pfam" id="PF04239">
    <property type="entry name" value="DUF421"/>
    <property type="match status" value="1"/>
</dbReference>
<gene>
    <name evidence="9" type="ORF">IQ10_02867</name>
</gene>
<evidence type="ECO:0000256" key="5">
    <source>
        <dbReference type="ARBA" id="ARBA00022989"/>
    </source>
</evidence>
<reference evidence="9 10" key="1">
    <citation type="journal article" date="2015" name="Stand. Genomic Sci.">
        <title>Genomic Encyclopedia of Bacterial and Archaeal Type Strains, Phase III: the genomes of soil and plant-associated and newly described type strains.</title>
        <authorList>
            <person name="Whitman W.B."/>
            <person name="Woyke T."/>
            <person name="Klenk H.P."/>
            <person name="Zhou Y."/>
            <person name="Lilburn T.G."/>
            <person name="Beck B.J."/>
            <person name="De Vos P."/>
            <person name="Vandamme P."/>
            <person name="Eisen J.A."/>
            <person name="Garrity G."/>
            <person name="Hugenholtz P."/>
            <person name="Kyrpides N.C."/>
        </authorList>
    </citation>
    <scope>NUCLEOTIDE SEQUENCE [LARGE SCALE GENOMIC DNA]</scope>
    <source>
        <strain evidence="9 10">CGMCC 1.10116</strain>
    </source>
</reference>
<feature type="transmembrane region" description="Helical" evidence="7">
    <location>
        <begin position="61"/>
        <end position="83"/>
    </location>
</feature>
<dbReference type="OrthoDB" id="9778331at2"/>
<dbReference type="PANTHER" id="PTHR34582">
    <property type="entry name" value="UPF0702 TRANSMEMBRANE PROTEIN YCAP"/>
    <property type="match status" value="1"/>
</dbReference>
<dbReference type="Proteomes" id="UP000315711">
    <property type="component" value="Unassembled WGS sequence"/>
</dbReference>
<feature type="transmembrane region" description="Helical" evidence="7">
    <location>
        <begin position="35"/>
        <end position="55"/>
    </location>
</feature>
<evidence type="ECO:0000259" key="8">
    <source>
        <dbReference type="Pfam" id="PF04239"/>
    </source>
</evidence>
<evidence type="ECO:0000313" key="10">
    <source>
        <dbReference type="Proteomes" id="UP000315711"/>
    </source>
</evidence>
<dbReference type="Gene3D" id="3.30.240.20">
    <property type="entry name" value="bsu07140 like domains"/>
    <property type="match status" value="2"/>
</dbReference>
<sequence length="238" mass="26778">MVLNEMAIVLGRILTIFPLLLATALIMGKRSIGELPIFDFLVIITLASVTGADIADPNINHIHTAFAIIAIGLFQKFVALLLINKRKIGKWITFEPTVVVKDGQMLVKNIKAIRYSIDNILQMLRQKDIFDIAEVQLAIIESNGDISVQKKPEKSTPLIEDLGITKKSSGISYPVIIEGVIREEVLKDLRLTKEALRKRLQDEGIIRIDSIFLCTINDEGDLHLAYSRNDERIERIQH</sequence>
<dbReference type="AlphaFoldDB" id="A0A562QD34"/>
<proteinExistence type="inferred from homology"/>